<dbReference type="PANTHER" id="PTHR46608">
    <property type="entry name" value="T-CELL IMMUNOGLOBULIN AND MUCIN DOMAIN-CONTAINING PROTEIN 4"/>
    <property type="match status" value="1"/>
</dbReference>
<evidence type="ECO:0000259" key="2">
    <source>
        <dbReference type="PROSITE" id="PS50835"/>
    </source>
</evidence>
<protein>
    <recommendedName>
        <fullName evidence="2">Ig-like domain-containing protein</fullName>
    </recommendedName>
</protein>
<dbReference type="InterPro" id="IPR013783">
    <property type="entry name" value="Ig-like_fold"/>
</dbReference>
<dbReference type="InterPro" id="IPR036179">
    <property type="entry name" value="Ig-like_dom_sf"/>
</dbReference>
<feature type="domain" description="Ig-like" evidence="2">
    <location>
        <begin position="13"/>
        <end position="126"/>
    </location>
</feature>
<evidence type="ECO:0000256" key="1">
    <source>
        <dbReference type="SAM" id="SignalP"/>
    </source>
</evidence>
<evidence type="ECO:0000313" key="4">
    <source>
        <dbReference type="Proteomes" id="UP001176940"/>
    </source>
</evidence>
<dbReference type="InterPro" id="IPR007110">
    <property type="entry name" value="Ig-like_dom"/>
</dbReference>
<evidence type="ECO:0000313" key="3">
    <source>
        <dbReference type="EMBL" id="CAJ0959128.1"/>
    </source>
</evidence>
<sequence>MDVCSGWIICLVVSITALPVPAEIVKGSVNDVLNLPCKYTFEGNAYAMCWGREDCPNSGCNNEVIKTDGQNVILRKSDRYQLLGDVARGDVSLTIIGVIKEDEGTYCCHVEIPGPNNGQKNNLEVKIQGVASTTTDHHPTTTEEVVFSMRKSFIILSSLMF</sequence>
<dbReference type="InterPro" id="IPR003599">
    <property type="entry name" value="Ig_sub"/>
</dbReference>
<reference evidence="3" key="1">
    <citation type="submission" date="2023-07" db="EMBL/GenBank/DDBJ databases">
        <authorList>
            <person name="Stuckert A."/>
        </authorList>
    </citation>
    <scope>NUCLEOTIDE SEQUENCE</scope>
</reference>
<organism evidence="3 4">
    <name type="scientific">Ranitomeya imitator</name>
    <name type="common">mimic poison frog</name>
    <dbReference type="NCBI Taxonomy" id="111125"/>
    <lineage>
        <taxon>Eukaryota</taxon>
        <taxon>Metazoa</taxon>
        <taxon>Chordata</taxon>
        <taxon>Craniata</taxon>
        <taxon>Vertebrata</taxon>
        <taxon>Euteleostomi</taxon>
        <taxon>Amphibia</taxon>
        <taxon>Batrachia</taxon>
        <taxon>Anura</taxon>
        <taxon>Neobatrachia</taxon>
        <taxon>Hyloidea</taxon>
        <taxon>Dendrobatidae</taxon>
        <taxon>Dendrobatinae</taxon>
        <taxon>Ranitomeya</taxon>
    </lineage>
</organism>
<dbReference type="InterPro" id="IPR013106">
    <property type="entry name" value="Ig_V-set"/>
</dbReference>
<dbReference type="Pfam" id="PF07686">
    <property type="entry name" value="V-set"/>
    <property type="match status" value="1"/>
</dbReference>
<dbReference type="Gene3D" id="2.60.40.10">
    <property type="entry name" value="Immunoglobulins"/>
    <property type="match status" value="1"/>
</dbReference>
<accession>A0ABN9M811</accession>
<dbReference type="SMART" id="SM00409">
    <property type="entry name" value="IG"/>
    <property type="match status" value="1"/>
</dbReference>
<gene>
    <name evidence="3" type="ORF">RIMI_LOCUS16705366</name>
</gene>
<feature type="signal peptide" evidence="1">
    <location>
        <begin position="1"/>
        <end position="22"/>
    </location>
</feature>
<dbReference type="PANTHER" id="PTHR46608:SF3">
    <property type="entry name" value="T-CELL IMMUNOGLOBULIN AND MUCIN DOMAIN-CONTAINING PROTEIN 4"/>
    <property type="match status" value="1"/>
</dbReference>
<feature type="chain" id="PRO_5047082914" description="Ig-like domain-containing protein" evidence="1">
    <location>
        <begin position="23"/>
        <end position="161"/>
    </location>
</feature>
<keyword evidence="1" id="KW-0732">Signal</keyword>
<proteinExistence type="predicted"/>
<dbReference type="EMBL" id="CAUEEQ010047174">
    <property type="protein sequence ID" value="CAJ0959128.1"/>
    <property type="molecule type" value="Genomic_DNA"/>
</dbReference>
<dbReference type="PROSITE" id="PS50835">
    <property type="entry name" value="IG_LIKE"/>
    <property type="match status" value="1"/>
</dbReference>
<name>A0ABN9M811_9NEOB</name>
<keyword evidence="4" id="KW-1185">Reference proteome</keyword>
<comment type="caution">
    <text evidence="3">The sequence shown here is derived from an EMBL/GenBank/DDBJ whole genome shotgun (WGS) entry which is preliminary data.</text>
</comment>
<dbReference type="SUPFAM" id="SSF48726">
    <property type="entry name" value="Immunoglobulin"/>
    <property type="match status" value="1"/>
</dbReference>
<dbReference type="Proteomes" id="UP001176940">
    <property type="component" value="Unassembled WGS sequence"/>
</dbReference>